<proteinExistence type="predicted"/>
<gene>
    <name evidence="1" type="ORF">LCGC14_2777200</name>
</gene>
<dbReference type="EMBL" id="LAZR01051489">
    <property type="protein sequence ID" value="KKK85051.1"/>
    <property type="molecule type" value="Genomic_DNA"/>
</dbReference>
<feature type="non-terminal residue" evidence="1">
    <location>
        <position position="37"/>
    </location>
</feature>
<organism evidence="1">
    <name type="scientific">marine sediment metagenome</name>
    <dbReference type="NCBI Taxonomy" id="412755"/>
    <lineage>
        <taxon>unclassified sequences</taxon>
        <taxon>metagenomes</taxon>
        <taxon>ecological metagenomes</taxon>
    </lineage>
</organism>
<comment type="caution">
    <text evidence="1">The sequence shown here is derived from an EMBL/GenBank/DDBJ whole genome shotgun (WGS) entry which is preliminary data.</text>
</comment>
<reference evidence="1" key="1">
    <citation type="journal article" date="2015" name="Nature">
        <title>Complex archaea that bridge the gap between prokaryotes and eukaryotes.</title>
        <authorList>
            <person name="Spang A."/>
            <person name="Saw J.H."/>
            <person name="Jorgensen S.L."/>
            <person name="Zaremba-Niedzwiedzka K."/>
            <person name="Martijn J."/>
            <person name="Lind A.E."/>
            <person name="van Eijk R."/>
            <person name="Schleper C."/>
            <person name="Guy L."/>
            <person name="Ettema T.J."/>
        </authorList>
    </citation>
    <scope>NUCLEOTIDE SEQUENCE</scope>
</reference>
<sequence length="37" mass="3852">MALYDEIPEAFDGERASRLGADGLVLLLVAKCGSLSA</sequence>
<protein>
    <submittedName>
        <fullName evidence="1">Uncharacterized protein</fullName>
    </submittedName>
</protein>
<evidence type="ECO:0000313" key="1">
    <source>
        <dbReference type="EMBL" id="KKK85051.1"/>
    </source>
</evidence>
<dbReference type="AlphaFoldDB" id="A0A0F9BL01"/>
<name>A0A0F9BL01_9ZZZZ</name>
<accession>A0A0F9BL01</accession>